<feature type="transmembrane region" description="Helical" evidence="9">
    <location>
        <begin position="85"/>
        <end position="106"/>
    </location>
</feature>
<accession>A0A517N8E6</accession>
<comment type="subcellular location">
    <subcellularLocation>
        <location evidence="1">Cell membrane</location>
        <topology evidence="1">Multi-pass membrane protein</topology>
    </subcellularLocation>
</comment>
<feature type="transmembrane region" description="Helical" evidence="9">
    <location>
        <begin position="235"/>
        <end position="252"/>
    </location>
</feature>
<evidence type="ECO:0000313" key="11">
    <source>
        <dbReference type="EMBL" id="QDT03400.1"/>
    </source>
</evidence>
<evidence type="ECO:0000256" key="1">
    <source>
        <dbReference type="ARBA" id="ARBA00004651"/>
    </source>
</evidence>
<dbReference type="InterPro" id="IPR038731">
    <property type="entry name" value="RgtA/B/C-like"/>
</dbReference>
<feature type="transmembrane region" description="Helical" evidence="9">
    <location>
        <begin position="194"/>
        <end position="223"/>
    </location>
</feature>
<organism evidence="11 12">
    <name type="scientific">Rubripirellula lacrimiformis</name>
    <dbReference type="NCBI Taxonomy" id="1930273"/>
    <lineage>
        <taxon>Bacteria</taxon>
        <taxon>Pseudomonadati</taxon>
        <taxon>Planctomycetota</taxon>
        <taxon>Planctomycetia</taxon>
        <taxon>Pirellulales</taxon>
        <taxon>Pirellulaceae</taxon>
        <taxon>Rubripirellula</taxon>
    </lineage>
</organism>
<proteinExistence type="predicted"/>
<keyword evidence="4" id="KW-0808">Transferase</keyword>
<keyword evidence="2" id="KW-1003">Cell membrane</keyword>
<evidence type="ECO:0000259" key="10">
    <source>
        <dbReference type="Pfam" id="PF13231"/>
    </source>
</evidence>
<feature type="transmembrane region" description="Helical" evidence="9">
    <location>
        <begin position="44"/>
        <end position="64"/>
    </location>
</feature>
<feature type="transmembrane region" description="Helical" evidence="9">
    <location>
        <begin position="322"/>
        <end position="340"/>
    </location>
</feature>
<evidence type="ECO:0000256" key="4">
    <source>
        <dbReference type="ARBA" id="ARBA00022679"/>
    </source>
</evidence>
<evidence type="ECO:0000256" key="6">
    <source>
        <dbReference type="ARBA" id="ARBA00022989"/>
    </source>
</evidence>
<keyword evidence="6 9" id="KW-1133">Transmembrane helix</keyword>
<dbReference type="PANTHER" id="PTHR33908">
    <property type="entry name" value="MANNOSYLTRANSFERASE YKCB-RELATED"/>
    <property type="match status" value="1"/>
</dbReference>
<dbReference type="Pfam" id="PF13231">
    <property type="entry name" value="PMT_2"/>
    <property type="match status" value="1"/>
</dbReference>
<dbReference type="KEGG" id="rlc:K227x_17820"/>
<keyword evidence="5 9" id="KW-0812">Transmembrane</keyword>
<keyword evidence="7 9" id="KW-0472">Membrane</keyword>
<feature type="transmembrane region" description="Helical" evidence="9">
    <location>
        <begin position="294"/>
        <end position="316"/>
    </location>
</feature>
<evidence type="ECO:0000256" key="3">
    <source>
        <dbReference type="ARBA" id="ARBA00022676"/>
    </source>
</evidence>
<feature type="transmembrane region" description="Helical" evidence="9">
    <location>
        <begin position="118"/>
        <end position="138"/>
    </location>
</feature>
<feature type="domain" description="Glycosyltransferase RgtA/B/C/D-like" evidence="10">
    <location>
        <begin position="97"/>
        <end position="252"/>
    </location>
</feature>
<feature type="transmembrane region" description="Helical" evidence="9">
    <location>
        <begin position="169"/>
        <end position="187"/>
    </location>
</feature>
<sequence>MNFTEPAISDREDRQDVPTVASGSGRVRRHANSGTAGIWTWPDVILVASLVVIGFVLRSIGVGWESIWYDEACSLKMASASFHDLITGAALDIGNPCGYFILLKLWCSVFGYTIESARIFSAVADVMSIVITWVFAMTICRDRRIAVTAVVMVTINPAMIFLAREARVFGLLTALVTTVAWLTEKILRDGRRRYWVALTACSIVLPHLHYYTLFVLTVLWIPLVFGRKDERLSRFVQYVGMGLISLLCFLPWSPNFLLQLTLWTAPFNPWMKHAAYFPVYTLAGRTGIWKQDGLMMMLLAQVVVLGGVYLPALLSIKSVFRIIRVPALIAIGVMSLALFVSVVYDSLLNCRYLSPVIPCIIIAWSVAIWHLPQRLKMLRWCSIALVCLIAMGSLGRMYARNHKHDWRGVAAMISHRAADSPVVFYEDIGEESFHYYRAGHATRRVPERFGNAGEGWNESGLESELQQMGDFWFCLWTLDDWEAIETWMEDRFDRIDAADFGEIQVRRYQVKPTTVP</sequence>
<feature type="transmembrane region" description="Helical" evidence="9">
    <location>
        <begin position="377"/>
        <end position="399"/>
    </location>
</feature>
<feature type="region of interest" description="Disordered" evidence="8">
    <location>
        <begin position="1"/>
        <end position="30"/>
    </location>
</feature>
<feature type="transmembrane region" description="Helical" evidence="9">
    <location>
        <begin position="352"/>
        <end position="371"/>
    </location>
</feature>
<dbReference type="GO" id="GO:0005886">
    <property type="term" value="C:plasma membrane"/>
    <property type="evidence" value="ECO:0007669"/>
    <property type="project" value="UniProtKB-SubCell"/>
</dbReference>
<keyword evidence="12" id="KW-1185">Reference proteome</keyword>
<keyword evidence="3" id="KW-0328">Glycosyltransferase</keyword>
<evidence type="ECO:0000256" key="7">
    <source>
        <dbReference type="ARBA" id="ARBA00023136"/>
    </source>
</evidence>
<reference evidence="11 12" key="1">
    <citation type="submission" date="2019-02" db="EMBL/GenBank/DDBJ databases">
        <title>Deep-cultivation of Planctomycetes and their phenomic and genomic characterization uncovers novel biology.</title>
        <authorList>
            <person name="Wiegand S."/>
            <person name="Jogler M."/>
            <person name="Boedeker C."/>
            <person name="Pinto D."/>
            <person name="Vollmers J."/>
            <person name="Rivas-Marin E."/>
            <person name="Kohn T."/>
            <person name="Peeters S.H."/>
            <person name="Heuer A."/>
            <person name="Rast P."/>
            <person name="Oberbeckmann S."/>
            <person name="Bunk B."/>
            <person name="Jeske O."/>
            <person name="Meyerdierks A."/>
            <person name="Storesund J.E."/>
            <person name="Kallscheuer N."/>
            <person name="Luecker S."/>
            <person name="Lage O.M."/>
            <person name="Pohl T."/>
            <person name="Merkel B.J."/>
            <person name="Hornburger P."/>
            <person name="Mueller R.-W."/>
            <person name="Bruemmer F."/>
            <person name="Labrenz M."/>
            <person name="Spormann A.M."/>
            <person name="Op den Camp H."/>
            <person name="Overmann J."/>
            <person name="Amann R."/>
            <person name="Jetten M.S.M."/>
            <person name="Mascher T."/>
            <person name="Medema M.H."/>
            <person name="Devos D.P."/>
            <person name="Kaster A.-K."/>
            <person name="Ovreas L."/>
            <person name="Rohde M."/>
            <person name="Galperin M.Y."/>
            <person name="Jogler C."/>
        </authorList>
    </citation>
    <scope>NUCLEOTIDE SEQUENCE [LARGE SCALE GENOMIC DNA]</scope>
    <source>
        <strain evidence="11 12">K22_7</strain>
    </source>
</reference>
<evidence type="ECO:0000256" key="8">
    <source>
        <dbReference type="SAM" id="MobiDB-lite"/>
    </source>
</evidence>
<dbReference type="GO" id="GO:0009103">
    <property type="term" value="P:lipopolysaccharide biosynthetic process"/>
    <property type="evidence" value="ECO:0007669"/>
    <property type="project" value="UniProtKB-ARBA"/>
</dbReference>
<dbReference type="EMBL" id="CP036525">
    <property type="protein sequence ID" value="QDT03400.1"/>
    <property type="molecule type" value="Genomic_DNA"/>
</dbReference>
<protein>
    <recommendedName>
        <fullName evidence="10">Glycosyltransferase RgtA/B/C/D-like domain-containing protein</fullName>
    </recommendedName>
</protein>
<dbReference type="InterPro" id="IPR050297">
    <property type="entry name" value="LipidA_mod_glycosyltrf_83"/>
</dbReference>
<dbReference type="AlphaFoldDB" id="A0A517N8E6"/>
<dbReference type="RefSeq" id="WP_145169096.1">
    <property type="nucleotide sequence ID" value="NZ_CP036525.1"/>
</dbReference>
<evidence type="ECO:0000256" key="2">
    <source>
        <dbReference type="ARBA" id="ARBA00022475"/>
    </source>
</evidence>
<evidence type="ECO:0000313" key="12">
    <source>
        <dbReference type="Proteomes" id="UP000318538"/>
    </source>
</evidence>
<evidence type="ECO:0000256" key="9">
    <source>
        <dbReference type="SAM" id="Phobius"/>
    </source>
</evidence>
<gene>
    <name evidence="11" type="ORF">K227x_17820</name>
</gene>
<dbReference type="Proteomes" id="UP000318538">
    <property type="component" value="Chromosome"/>
</dbReference>
<dbReference type="OrthoDB" id="5318634at2"/>
<dbReference type="GO" id="GO:0016763">
    <property type="term" value="F:pentosyltransferase activity"/>
    <property type="evidence" value="ECO:0007669"/>
    <property type="project" value="TreeGrafter"/>
</dbReference>
<evidence type="ECO:0000256" key="5">
    <source>
        <dbReference type="ARBA" id="ARBA00022692"/>
    </source>
</evidence>
<name>A0A517N8E6_9BACT</name>
<dbReference type="PANTHER" id="PTHR33908:SF11">
    <property type="entry name" value="MEMBRANE PROTEIN"/>
    <property type="match status" value="1"/>
</dbReference>